<keyword evidence="2" id="KW-0472">Membrane</keyword>
<reference evidence="3" key="1">
    <citation type="submission" date="2023-06" db="EMBL/GenBank/DDBJ databases">
        <title>Genome-scale phylogeny and comparative genomics of the fungal order Sordariales.</title>
        <authorList>
            <consortium name="Lawrence Berkeley National Laboratory"/>
            <person name="Hensen N."/>
            <person name="Bonometti L."/>
            <person name="Westerberg I."/>
            <person name="Brannstrom I.O."/>
            <person name="Guillou S."/>
            <person name="Cros-Aarteil S."/>
            <person name="Calhoun S."/>
            <person name="Haridas S."/>
            <person name="Kuo A."/>
            <person name="Mondo S."/>
            <person name="Pangilinan J."/>
            <person name="Riley R."/>
            <person name="Labutti K."/>
            <person name="Andreopoulos B."/>
            <person name="Lipzen A."/>
            <person name="Chen C."/>
            <person name="Yanf M."/>
            <person name="Daum C."/>
            <person name="Ng V."/>
            <person name="Clum A."/>
            <person name="Steindorff A."/>
            <person name="Ohm R."/>
            <person name="Martin F."/>
            <person name="Silar P."/>
            <person name="Natvig D."/>
            <person name="Lalanne C."/>
            <person name="Gautier V."/>
            <person name="Ament-Velasquez S.L."/>
            <person name="Kruys A."/>
            <person name="Hutchinson M.I."/>
            <person name="Powell A.J."/>
            <person name="Barry K."/>
            <person name="Miller A.N."/>
            <person name="Grigoriev I.V."/>
            <person name="Debuchy R."/>
            <person name="Gladieux P."/>
            <person name="Thoren M.H."/>
            <person name="Johannesson H."/>
        </authorList>
    </citation>
    <scope>NUCLEOTIDE SEQUENCE</scope>
    <source>
        <strain evidence="3">SMH4607-1</strain>
    </source>
</reference>
<evidence type="ECO:0000256" key="1">
    <source>
        <dbReference type="SAM" id="MobiDB-lite"/>
    </source>
</evidence>
<keyword evidence="2" id="KW-1133">Transmembrane helix</keyword>
<proteinExistence type="predicted"/>
<name>A0AA40AFD9_9PEZI</name>
<keyword evidence="2" id="KW-0812">Transmembrane</keyword>
<feature type="compositionally biased region" description="Polar residues" evidence="1">
    <location>
        <begin position="206"/>
        <end position="218"/>
    </location>
</feature>
<evidence type="ECO:0000256" key="2">
    <source>
        <dbReference type="SAM" id="Phobius"/>
    </source>
</evidence>
<dbReference type="Proteomes" id="UP001172102">
    <property type="component" value="Unassembled WGS sequence"/>
</dbReference>
<keyword evidence="4" id="KW-1185">Reference proteome</keyword>
<feature type="region of interest" description="Disordered" evidence="1">
    <location>
        <begin position="206"/>
        <end position="235"/>
    </location>
</feature>
<feature type="transmembrane region" description="Helical" evidence="2">
    <location>
        <begin position="108"/>
        <end position="129"/>
    </location>
</feature>
<sequence>MGEYNTQENASPLSHRPGTQLAAQGYRGCSAPGHSGDTRLCERTETPAIRCDVMRWEIRGLDDTWKLVGIVRGTWGILARLPTSWWNRTTTRLRRQTALRRHANFQHVALASELDSFFFLFSLFFFFFLSMADRRSMGVMGDGHRLLTDASLGSGQSSIEMRCHIVLLFLAFLTFFKVGCEGARGAPRAMWTSVDNNSKPIIVTLTPNAASRPTKQPESSIGTGSSGGRNGLGHAGSIRRERHAAAYLFPHVHTGYITHISAH</sequence>
<evidence type="ECO:0000313" key="3">
    <source>
        <dbReference type="EMBL" id="KAK0714820.1"/>
    </source>
</evidence>
<protein>
    <submittedName>
        <fullName evidence="3">Uncharacterized protein</fullName>
    </submittedName>
</protein>
<feature type="compositionally biased region" description="Gly residues" evidence="1">
    <location>
        <begin position="224"/>
        <end position="234"/>
    </location>
</feature>
<dbReference type="EMBL" id="JAUKUA010000004">
    <property type="protein sequence ID" value="KAK0714820.1"/>
    <property type="molecule type" value="Genomic_DNA"/>
</dbReference>
<accession>A0AA40AFD9</accession>
<feature type="transmembrane region" description="Helical" evidence="2">
    <location>
        <begin position="159"/>
        <end position="180"/>
    </location>
</feature>
<gene>
    <name evidence="3" type="ORF">B0H67DRAFT_222947</name>
</gene>
<comment type="caution">
    <text evidence="3">The sequence shown here is derived from an EMBL/GenBank/DDBJ whole genome shotgun (WGS) entry which is preliminary data.</text>
</comment>
<dbReference type="AlphaFoldDB" id="A0AA40AFD9"/>
<organism evidence="3 4">
    <name type="scientific">Lasiosphaeris hirsuta</name>
    <dbReference type="NCBI Taxonomy" id="260670"/>
    <lineage>
        <taxon>Eukaryota</taxon>
        <taxon>Fungi</taxon>
        <taxon>Dikarya</taxon>
        <taxon>Ascomycota</taxon>
        <taxon>Pezizomycotina</taxon>
        <taxon>Sordariomycetes</taxon>
        <taxon>Sordariomycetidae</taxon>
        <taxon>Sordariales</taxon>
        <taxon>Lasiosphaeriaceae</taxon>
        <taxon>Lasiosphaeris</taxon>
    </lineage>
</organism>
<evidence type="ECO:0000313" key="4">
    <source>
        <dbReference type="Proteomes" id="UP001172102"/>
    </source>
</evidence>